<evidence type="ECO:0000313" key="1">
    <source>
        <dbReference type="EMBL" id="KAL0290525.1"/>
    </source>
</evidence>
<reference evidence="1" key="2">
    <citation type="journal article" date="2024" name="Plant">
        <title>Genomic evolution and insights into agronomic trait innovations of Sesamum species.</title>
        <authorList>
            <person name="Miao H."/>
            <person name="Wang L."/>
            <person name="Qu L."/>
            <person name="Liu H."/>
            <person name="Sun Y."/>
            <person name="Le M."/>
            <person name="Wang Q."/>
            <person name="Wei S."/>
            <person name="Zheng Y."/>
            <person name="Lin W."/>
            <person name="Duan Y."/>
            <person name="Cao H."/>
            <person name="Xiong S."/>
            <person name="Wang X."/>
            <person name="Wei L."/>
            <person name="Li C."/>
            <person name="Ma Q."/>
            <person name="Ju M."/>
            <person name="Zhao R."/>
            <person name="Li G."/>
            <person name="Mu C."/>
            <person name="Tian Q."/>
            <person name="Mei H."/>
            <person name="Zhang T."/>
            <person name="Gao T."/>
            <person name="Zhang H."/>
        </authorList>
    </citation>
    <scope>NUCLEOTIDE SEQUENCE</scope>
    <source>
        <strain evidence="1">G01</strain>
    </source>
</reference>
<organism evidence="1">
    <name type="scientific">Sesamum angustifolium</name>
    <dbReference type="NCBI Taxonomy" id="2727405"/>
    <lineage>
        <taxon>Eukaryota</taxon>
        <taxon>Viridiplantae</taxon>
        <taxon>Streptophyta</taxon>
        <taxon>Embryophyta</taxon>
        <taxon>Tracheophyta</taxon>
        <taxon>Spermatophyta</taxon>
        <taxon>Magnoliopsida</taxon>
        <taxon>eudicotyledons</taxon>
        <taxon>Gunneridae</taxon>
        <taxon>Pentapetalae</taxon>
        <taxon>asterids</taxon>
        <taxon>lamiids</taxon>
        <taxon>Lamiales</taxon>
        <taxon>Pedaliaceae</taxon>
        <taxon>Sesamum</taxon>
    </lineage>
</organism>
<reference evidence="1" key="1">
    <citation type="submission" date="2020-06" db="EMBL/GenBank/DDBJ databases">
        <authorList>
            <person name="Li T."/>
            <person name="Hu X."/>
            <person name="Zhang T."/>
            <person name="Song X."/>
            <person name="Zhang H."/>
            <person name="Dai N."/>
            <person name="Sheng W."/>
            <person name="Hou X."/>
            <person name="Wei L."/>
        </authorList>
    </citation>
    <scope>NUCLEOTIDE SEQUENCE</scope>
    <source>
        <strain evidence="1">G01</strain>
        <tissue evidence="1">Leaf</tissue>
    </source>
</reference>
<dbReference type="AlphaFoldDB" id="A0AAW2J7I2"/>
<name>A0AAW2J7I2_9LAMI</name>
<gene>
    <name evidence="1" type="ORF">Sangu_2571000</name>
</gene>
<comment type="caution">
    <text evidence="1">The sequence shown here is derived from an EMBL/GenBank/DDBJ whole genome shotgun (WGS) entry which is preliminary data.</text>
</comment>
<protein>
    <submittedName>
        <fullName evidence="1">Uncharacterized protein</fullName>
    </submittedName>
</protein>
<accession>A0AAW2J7I2</accession>
<dbReference type="EMBL" id="JACGWK010001348">
    <property type="protein sequence ID" value="KAL0290525.1"/>
    <property type="molecule type" value="Genomic_DNA"/>
</dbReference>
<proteinExistence type="predicted"/>
<sequence>MVQLQKKLTRLKHYLKEWNKIVFGHVFDMVAAVEQQLKEADEIYDHDPCDRKLVERNWCFAELV</sequence>